<gene>
    <name evidence="4" type="primary">Necator_chrV.g19034</name>
    <name evidence="4" type="ORF">RB195_014243</name>
</gene>
<feature type="domain" description="MSP" evidence="3">
    <location>
        <begin position="168"/>
        <end position="290"/>
    </location>
</feature>
<comment type="caution">
    <text evidence="4">The sequence shown here is derived from an EMBL/GenBank/DDBJ whole genome shotgun (WGS) entry which is preliminary data.</text>
</comment>
<reference evidence="4 5" key="1">
    <citation type="submission" date="2023-08" db="EMBL/GenBank/DDBJ databases">
        <title>A Necator americanus chromosomal reference genome.</title>
        <authorList>
            <person name="Ilik V."/>
            <person name="Petrzelkova K.J."/>
            <person name="Pardy F."/>
            <person name="Fuh T."/>
            <person name="Niatou-Singa F.S."/>
            <person name="Gouil Q."/>
            <person name="Baker L."/>
            <person name="Ritchie M.E."/>
            <person name="Jex A.R."/>
            <person name="Gazzola D."/>
            <person name="Li H."/>
            <person name="Toshio Fujiwara R."/>
            <person name="Zhan B."/>
            <person name="Aroian R.V."/>
            <person name="Pafco B."/>
            <person name="Schwarz E.M."/>
        </authorList>
    </citation>
    <scope>NUCLEOTIDE SEQUENCE [LARGE SCALE GENOMIC DNA]</scope>
    <source>
        <strain evidence="4 5">Aroian</strain>
        <tissue evidence="4">Whole animal</tissue>
    </source>
</reference>
<proteinExistence type="predicted"/>
<accession>A0ABR1DZ74</accession>
<feature type="region of interest" description="Disordered" evidence="2">
    <location>
        <begin position="1"/>
        <end position="43"/>
    </location>
</feature>
<dbReference type="InterPro" id="IPR051774">
    <property type="entry name" value="Sperm-specific_class_P"/>
</dbReference>
<dbReference type="InterPro" id="IPR013783">
    <property type="entry name" value="Ig-like_fold"/>
</dbReference>
<keyword evidence="1" id="KW-0206">Cytoskeleton</keyword>
<evidence type="ECO:0000313" key="5">
    <source>
        <dbReference type="Proteomes" id="UP001303046"/>
    </source>
</evidence>
<evidence type="ECO:0000259" key="3">
    <source>
        <dbReference type="PROSITE" id="PS50202"/>
    </source>
</evidence>
<dbReference type="PANTHER" id="PTHR22947">
    <property type="entry name" value="MAJOR SPERM PROTEIN"/>
    <property type="match status" value="1"/>
</dbReference>
<name>A0ABR1DZ74_NECAM</name>
<dbReference type="InterPro" id="IPR008962">
    <property type="entry name" value="PapD-like_sf"/>
</dbReference>
<evidence type="ECO:0000256" key="2">
    <source>
        <dbReference type="SAM" id="MobiDB-lite"/>
    </source>
</evidence>
<evidence type="ECO:0000256" key="1">
    <source>
        <dbReference type="RuleBase" id="RU003425"/>
    </source>
</evidence>
<dbReference type="Pfam" id="PF00635">
    <property type="entry name" value="Motile_Sperm"/>
    <property type="match status" value="2"/>
</dbReference>
<comment type="function">
    <text evidence="1">Central component in molecular interactions underlying sperm crawling. Forms an extensive filament system that extends from sperm villipoda, along the leading edge of the pseudopod.</text>
</comment>
<dbReference type="Proteomes" id="UP001303046">
    <property type="component" value="Unassembled WGS sequence"/>
</dbReference>
<dbReference type="EMBL" id="JAVFWL010000005">
    <property type="protein sequence ID" value="KAK6755735.1"/>
    <property type="molecule type" value="Genomic_DNA"/>
</dbReference>
<organism evidence="4 5">
    <name type="scientific">Necator americanus</name>
    <name type="common">Human hookworm</name>
    <dbReference type="NCBI Taxonomy" id="51031"/>
    <lineage>
        <taxon>Eukaryota</taxon>
        <taxon>Metazoa</taxon>
        <taxon>Ecdysozoa</taxon>
        <taxon>Nematoda</taxon>
        <taxon>Chromadorea</taxon>
        <taxon>Rhabditida</taxon>
        <taxon>Rhabditina</taxon>
        <taxon>Rhabditomorpha</taxon>
        <taxon>Strongyloidea</taxon>
        <taxon>Ancylostomatidae</taxon>
        <taxon>Bunostominae</taxon>
        <taxon>Necator</taxon>
    </lineage>
</organism>
<dbReference type="Gene3D" id="2.60.40.10">
    <property type="entry name" value="Immunoglobulins"/>
    <property type="match status" value="2"/>
</dbReference>
<dbReference type="InterPro" id="IPR000535">
    <property type="entry name" value="MSP_dom"/>
</dbReference>
<dbReference type="PROSITE" id="PS50202">
    <property type="entry name" value="MSP"/>
    <property type="match status" value="1"/>
</dbReference>
<protein>
    <recommendedName>
        <fullName evidence="1">Major sperm protein</fullName>
    </recommendedName>
</protein>
<keyword evidence="5" id="KW-1185">Reference proteome</keyword>
<sequence>MSKGTDLGSEELADVPTGQVESNQSDKPKSSKRKGSLDSTNDSQLLQVEINTQGIKSNKDDIVWRHYGGKKRFSICNKTDSIHAVKIRCSDNSLFRITPAMASVQPNETLTVRIYRTRSPIKPDKIVIFVTPTARIERHLKELFRSPYLPISKISINQQIEAKIGDILAYYKPCAPPGTPCLKFDHVKVLFNGAVGGSQNLRITNTLALRIGIKIQCTDNFLYTFKPIFTTMEKKETIRIKITRSPHPRKKDKMVVCTTILKDQTLEDLPDLFDTKGLKITEIVIPLTCT</sequence>
<evidence type="ECO:0000313" key="4">
    <source>
        <dbReference type="EMBL" id="KAK6755735.1"/>
    </source>
</evidence>
<dbReference type="PANTHER" id="PTHR22947:SF39">
    <property type="entry name" value="MSP DOMAIN-CONTAINING PROTEIN"/>
    <property type="match status" value="1"/>
</dbReference>
<keyword evidence="1" id="KW-0963">Cytoplasm</keyword>
<dbReference type="SUPFAM" id="SSF49354">
    <property type="entry name" value="PapD-like"/>
    <property type="match status" value="2"/>
</dbReference>